<keyword evidence="1" id="KW-0812">Transmembrane</keyword>
<reference evidence="2 3" key="1">
    <citation type="submission" date="2017-07" db="EMBL/GenBank/DDBJ databases">
        <title>Genome sequence of the Sordaria macrospora wild type strain R19027.</title>
        <authorList>
            <person name="Nowrousian M."/>
            <person name="Teichert I."/>
            <person name="Kueck U."/>
        </authorList>
    </citation>
    <scope>NUCLEOTIDE SEQUENCE [LARGE SCALE GENOMIC DNA]</scope>
    <source>
        <strain evidence="2 3">R19027</strain>
        <tissue evidence="2">Mycelium</tissue>
    </source>
</reference>
<evidence type="ECO:0000313" key="2">
    <source>
        <dbReference type="EMBL" id="KAA8633521.1"/>
    </source>
</evidence>
<protein>
    <submittedName>
        <fullName evidence="2">Uncharacterized protein</fullName>
    </submittedName>
</protein>
<organism evidence="2 3">
    <name type="scientific">Sordaria macrospora</name>
    <dbReference type="NCBI Taxonomy" id="5147"/>
    <lineage>
        <taxon>Eukaryota</taxon>
        <taxon>Fungi</taxon>
        <taxon>Dikarya</taxon>
        <taxon>Ascomycota</taxon>
        <taxon>Pezizomycotina</taxon>
        <taxon>Sordariomycetes</taxon>
        <taxon>Sordariomycetidae</taxon>
        <taxon>Sordariales</taxon>
        <taxon>Sordariaceae</taxon>
        <taxon>Sordaria</taxon>
    </lineage>
</organism>
<gene>
    <name evidence="2" type="ORF">SMACR_05093</name>
</gene>
<name>A0A8S8ZY73_SORMA</name>
<proteinExistence type="predicted"/>
<comment type="caution">
    <text evidence="2">The sequence shown here is derived from an EMBL/GenBank/DDBJ whole genome shotgun (WGS) entry which is preliminary data.</text>
</comment>
<sequence length="251" mass="27104">MKPRTLFHSSTFRPSPLPSSLNITITNSHYLSTSNSPQNQPFVPHKSFKMFCQLSSDVKFWSMVILGSGLILLWTLIITHLAHKNQSPSPISTPSQSPSACRATVTVTVTVAPTTSTVMGRMMKILSAEPVCSWEPPEGIPLPASSPTLVGTSQVPRYTDPVNKRGRLASRHPGQVPHCGTDHPSYHHLLENLNTLCNISQGSKVSYANVRGPCASSSGPKGGFKSKPDIKVDKIFAGGDEAELQISSTFI</sequence>
<accession>A0A8S8ZY73</accession>
<evidence type="ECO:0000256" key="1">
    <source>
        <dbReference type="SAM" id="Phobius"/>
    </source>
</evidence>
<keyword evidence="1" id="KW-1133">Transmembrane helix</keyword>
<feature type="transmembrane region" description="Helical" evidence="1">
    <location>
        <begin position="60"/>
        <end position="82"/>
    </location>
</feature>
<keyword evidence="1" id="KW-0472">Membrane</keyword>
<dbReference type="VEuPathDB" id="FungiDB:SMAC_05093"/>
<evidence type="ECO:0000313" key="3">
    <source>
        <dbReference type="Proteomes" id="UP000433876"/>
    </source>
</evidence>
<dbReference type="AlphaFoldDB" id="A0A8S8ZY73"/>
<dbReference type="Proteomes" id="UP000433876">
    <property type="component" value="Unassembled WGS sequence"/>
</dbReference>
<dbReference type="EMBL" id="NMPR01000036">
    <property type="protein sequence ID" value="KAA8633521.1"/>
    <property type="molecule type" value="Genomic_DNA"/>
</dbReference>